<dbReference type="InterPro" id="IPR017853">
    <property type="entry name" value="GH"/>
</dbReference>
<accession>A0A1G7YG72</accession>
<evidence type="ECO:0000313" key="3">
    <source>
        <dbReference type="Proteomes" id="UP000199492"/>
    </source>
</evidence>
<dbReference type="CDD" id="cd19608">
    <property type="entry name" value="GH113_mannanase-like"/>
    <property type="match status" value="1"/>
</dbReference>
<name>A0A1G7YG72_9FLAO</name>
<feature type="signal peptide" evidence="1">
    <location>
        <begin position="1"/>
        <end position="17"/>
    </location>
</feature>
<dbReference type="RefSeq" id="WP_092466476.1">
    <property type="nucleotide sequence ID" value="NZ_FNCZ01000001.1"/>
</dbReference>
<dbReference type="STRING" id="262004.SAMN04489796_1011022"/>
<evidence type="ECO:0000256" key="1">
    <source>
        <dbReference type="SAM" id="SignalP"/>
    </source>
</evidence>
<dbReference type="EMBL" id="FNCZ01000001">
    <property type="protein sequence ID" value="SDG95463.1"/>
    <property type="molecule type" value="Genomic_DNA"/>
</dbReference>
<keyword evidence="3" id="KW-1185">Reference proteome</keyword>
<dbReference type="Proteomes" id="UP000199492">
    <property type="component" value="Unassembled WGS sequence"/>
</dbReference>
<protein>
    <recommendedName>
        <fullName evidence="4">GTA TIM-barrel-like domain-containing protein</fullName>
    </recommendedName>
</protein>
<feature type="chain" id="PRO_5011591811" description="GTA TIM-barrel-like domain-containing protein" evidence="1">
    <location>
        <begin position="18"/>
        <end position="335"/>
    </location>
</feature>
<gene>
    <name evidence="2" type="ORF">SAMN04489796_1011022</name>
</gene>
<evidence type="ECO:0008006" key="4">
    <source>
        <dbReference type="Google" id="ProtNLM"/>
    </source>
</evidence>
<dbReference type="PROSITE" id="PS51257">
    <property type="entry name" value="PROKAR_LIPOPROTEIN"/>
    <property type="match status" value="1"/>
</dbReference>
<dbReference type="Pfam" id="PF22612">
    <property type="entry name" value="GH113"/>
    <property type="match status" value="1"/>
</dbReference>
<reference evidence="3" key="1">
    <citation type="submission" date="2016-10" db="EMBL/GenBank/DDBJ databases">
        <authorList>
            <person name="Varghese N."/>
            <person name="Submissions S."/>
        </authorList>
    </citation>
    <scope>NUCLEOTIDE SEQUENCE [LARGE SCALE GENOMIC DNA]</scope>
    <source>
        <strain evidence="3">DSM 15363</strain>
    </source>
</reference>
<dbReference type="AlphaFoldDB" id="A0A1G7YG72"/>
<evidence type="ECO:0000313" key="2">
    <source>
        <dbReference type="EMBL" id="SDG95463.1"/>
    </source>
</evidence>
<sequence length="335" mass="38846">MRYVFYFLLSVIFISCAAIPHQSSKINGVSFVASRGVVDSTHVKPIMNINANAASVMPFGFIKDMNHPEIIHNTDRQWFGETRSGAGQYIEALHKEGINVMVKPQLWISHGEFTGLLKASSEADWQLLEASYTDFIIEYAELAEELNVEVFCIGTELEEFVKNRPEYWHQLIKEIRTVYTGNLTYAANWDEFWTTPFWSELDYVGIDAYFPVSEMQTPTIEDCIKGWEKHKPGLKNFSKKLDRPILFTEFGYRSVDYSGKEPWRYDRSMTSVNLIAQNNATQALFEAVWQEDWFAGGYLWKWFIDHHKVGGLQDNQFTPQNKPVEEILKVHYGKY</sequence>
<dbReference type="SUPFAM" id="SSF51445">
    <property type="entry name" value="(Trans)glycosidases"/>
    <property type="match status" value="1"/>
</dbReference>
<dbReference type="Gene3D" id="3.20.20.80">
    <property type="entry name" value="Glycosidases"/>
    <property type="match status" value="1"/>
</dbReference>
<organism evidence="2 3">
    <name type="scientific">Winogradskyella thalassocola</name>
    <dbReference type="NCBI Taxonomy" id="262004"/>
    <lineage>
        <taxon>Bacteria</taxon>
        <taxon>Pseudomonadati</taxon>
        <taxon>Bacteroidota</taxon>
        <taxon>Flavobacteriia</taxon>
        <taxon>Flavobacteriales</taxon>
        <taxon>Flavobacteriaceae</taxon>
        <taxon>Winogradskyella</taxon>
    </lineage>
</organism>
<dbReference type="InterPro" id="IPR055151">
    <property type="entry name" value="GH113"/>
</dbReference>
<dbReference type="OrthoDB" id="9773531at2"/>
<keyword evidence="1" id="KW-0732">Signal</keyword>
<proteinExistence type="predicted"/>